<evidence type="ECO:0000256" key="1">
    <source>
        <dbReference type="SAM" id="MobiDB-lite"/>
    </source>
</evidence>
<organism evidence="2">
    <name type="scientific">uncultured Actinomycetospora sp</name>
    <dbReference type="NCBI Taxonomy" id="1135996"/>
    <lineage>
        <taxon>Bacteria</taxon>
        <taxon>Bacillati</taxon>
        <taxon>Actinomycetota</taxon>
        <taxon>Actinomycetes</taxon>
        <taxon>Pseudonocardiales</taxon>
        <taxon>Pseudonocardiaceae</taxon>
        <taxon>Actinomycetospora</taxon>
        <taxon>environmental samples</taxon>
    </lineage>
</organism>
<evidence type="ECO:0000313" key="2">
    <source>
        <dbReference type="EMBL" id="CAA9225027.1"/>
    </source>
</evidence>
<feature type="non-terminal residue" evidence="2">
    <location>
        <position position="1"/>
    </location>
</feature>
<accession>A0A6J4HM30</accession>
<protein>
    <submittedName>
        <fullName evidence="2">L-gulono-1,4-lactone oxidase</fullName>
        <ecNumber evidence="2">1.1.3.8</ecNumber>
    </submittedName>
</protein>
<proteinExistence type="predicted"/>
<sequence length="241" mass="25657">ARRHPPLAGAHRARRRPARPRRRRPSRRAAGGADGLRGPDRRGAGRHGVPGARRGRALGAAALRRRARDPPGGGGTGRARGRGPRVRQRRRQRQRGDDAGGRLGHRDRRRLRAHRLDALRRLHAHAPAARGALRAAGGAPPRRADRDAGRGRLGGVRARGRVAPALAPPPARAVADRHRGRGRGADAAAGPDAAGGGRAGVDAPREGGRARRAPHRVPPRGGRARRRHRAHLPRGGPGVRL</sequence>
<feature type="region of interest" description="Disordered" evidence="1">
    <location>
        <begin position="1"/>
        <end position="110"/>
    </location>
</feature>
<feature type="compositionally biased region" description="Basic residues" evidence="1">
    <location>
        <begin position="210"/>
        <end position="232"/>
    </location>
</feature>
<feature type="non-terminal residue" evidence="2">
    <location>
        <position position="241"/>
    </location>
</feature>
<reference evidence="2" key="1">
    <citation type="submission" date="2020-02" db="EMBL/GenBank/DDBJ databases">
        <authorList>
            <person name="Meier V. D."/>
        </authorList>
    </citation>
    <scope>NUCLEOTIDE SEQUENCE</scope>
    <source>
        <strain evidence="2">AVDCRST_MAG54</strain>
    </source>
</reference>
<dbReference type="GO" id="GO:0050105">
    <property type="term" value="F:L-gulonolactone oxidase activity"/>
    <property type="evidence" value="ECO:0007669"/>
    <property type="project" value="UniProtKB-EC"/>
</dbReference>
<feature type="compositionally biased region" description="Basic residues" evidence="1">
    <location>
        <begin position="79"/>
        <end position="93"/>
    </location>
</feature>
<gene>
    <name evidence="2" type="ORF">AVDCRST_MAG54-747</name>
</gene>
<dbReference type="EMBL" id="CADCTH010000103">
    <property type="protein sequence ID" value="CAA9225027.1"/>
    <property type="molecule type" value="Genomic_DNA"/>
</dbReference>
<keyword evidence="2" id="KW-0560">Oxidoreductase</keyword>
<feature type="region of interest" description="Disordered" evidence="1">
    <location>
        <begin position="128"/>
        <end position="241"/>
    </location>
</feature>
<name>A0A6J4HM30_9PSEU</name>
<feature type="compositionally biased region" description="Basic residues" evidence="1">
    <location>
        <begin position="1"/>
        <end position="27"/>
    </location>
</feature>
<dbReference type="AlphaFoldDB" id="A0A6J4HM30"/>
<feature type="compositionally biased region" description="Low complexity" evidence="1">
    <location>
        <begin position="128"/>
        <end position="141"/>
    </location>
</feature>
<dbReference type="EC" id="1.1.3.8" evidence="2"/>